<protein>
    <recommendedName>
        <fullName evidence="3">Lipoprotein</fullName>
    </recommendedName>
</protein>
<evidence type="ECO:0000313" key="1">
    <source>
        <dbReference type="EMBL" id="MCY1077356.1"/>
    </source>
</evidence>
<name>A0ABT4A6R6_9BACT</name>
<organism evidence="1 2">
    <name type="scientific">Archangium lansingense</name>
    <dbReference type="NCBI Taxonomy" id="2995310"/>
    <lineage>
        <taxon>Bacteria</taxon>
        <taxon>Pseudomonadati</taxon>
        <taxon>Myxococcota</taxon>
        <taxon>Myxococcia</taxon>
        <taxon>Myxococcales</taxon>
        <taxon>Cystobacterineae</taxon>
        <taxon>Archangiaceae</taxon>
        <taxon>Archangium</taxon>
    </lineage>
</organism>
<dbReference type="EMBL" id="JAPNKA010000001">
    <property type="protein sequence ID" value="MCY1077356.1"/>
    <property type="molecule type" value="Genomic_DNA"/>
</dbReference>
<comment type="caution">
    <text evidence="1">The sequence shown here is derived from an EMBL/GenBank/DDBJ whole genome shotgun (WGS) entry which is preliminary data.</text>
</comment>
<dbReference type="SUPFAM" id="SSF50998">
    <property type="entry name" value="Quinoprotein alcohol dehydrogenase-like"/>
    <property type="match status" value="1"/>
</dbReference>
<dbReference type="InterPro" id="IPR011047">
    <property type="entry name" value="Quinoprotein_ADH-like_sf"/>
</dbReference>
<accession>A0ABT4A6R6</accession>
<gene>
    <name evidence="1" type="ORF">OV287_23070</name>
</gene>
<dbReference type="RefSeq" id="WP_267536190.1">
    <property type="nucleotide sequence ID" value="NZ_JAPNKA010000001.1"/>
</dbReference>
<evidence type="ECO:0000313" key="2">
    <source>
        <dbReference type="Proteomes" id="UP001207654"/>
    </source>
</evidence>
<sequence>MLPLLFAVGLVACGGLAHEEPEALARIEQSHEQGQLTGAIRWARQITSDPVIIGEFPSEKFGTLVKDGEEHLLVLYTFTGNIDLGGKIVRAPGGPTSTAIALARYEQKKGRLEWLKVFGAGPGVDGGVFARRIAVDSQRNILLVAGALEVDFGDGPVTEGEYLLKFDRHGRLLWRRSFEANPGNLSVFDLVTDSHDNIVMMGTLLGTVDFGSGPISSKPDPEAGFFGPSPFVAKFSPKGESSWAYAHSTGFGQGLGSTVDSQDHILLCGSISAAMGSLPFVLRLSPDGHVRWERRLSISGGGGQASDVAAHGNRIVLTGTFTGTFTFGGRTVTSEGAPSDEAFLVAYTREGEERWARGFGSSGERIAMDQKDGVIVTGTYRDGDDLGLGPLPGKEQFSTNLFVAKYDRITGEPRWTRGFPAGLAEPSSLVATKDGRSVVLGSFRSGSLLVGDDEWAQKSPNDLFLIGLDR</sequence>
<keyword evidence="2" id="KW-1185">Reference proteome</keyword>
<reference evidence="1 2" key="1">
    <citation type="submission" date="2022-11" db="EMBL/GenBank/DDBJ databases">
        <title>Minimal conservation of predation-associated metabolite biosynthetic gene clusters underscores biosynthetic potential of Myxococcota including descriptions for ten novel species: Archangium lansinium sp. nov., Myxococcus landrumus sp. nov., Nannocystis bai.</title>
        <authorList>
            <person name="Ahearne A."/>
            <person name="Stevens C."/>
            <person name="Phillips K."/>
        </authorList>
    </citation>
    <scope>NUCLEOTIDE SEQUENCE [LARGE SCALE GENOMIC DNA]</scope>
    <source>
        <strain evidence="1 2">MIWBW</strain>
    </source>
</reference>
<dbReference type="Proteomes" id="UP001207654">
    <property type="component" value="Unassembled WGS sequence"/>
</dbReference>
<evidence type="ECO:0008006" key="3">
    <source>
        <dbReference type="Google" id="ProtNLM"/>
    </source>
</evidence>
<proteinExistence type="predicted"/>